<keyword evidence="1" id="KW-0472">Membrane</keyword>
<sequence>MAKDESKWMVWRLLQCKVSTAGMTSLLDLLLDSNVECFVISLVLLVLVNLVYRGGSKITPGPNMLIAIIAITTMLFVWRSEGTSLRPVVCFIKVDLKLEKLILLIVPVLSTYCPKPLRKKIKRIHKFSHDPSLLND</sequence>
<gene>
    <name evidence="2" type="ORF">QR680_016131</name>
</gene>
<accession>A0AA39HC27</accession>
<keyword evidence="1" id="KW-1133">Transmembrane helix</keyword>
<dbReference type="EMBL" id="JAUCMV010000004">
    <property type="protein sequence ID" value="KAK0402073.1"/>
    <property type="molecule type" value="Genomic_DNA"/>
</dbReference>
<evidence type="ECO:0000313" key="3">
    <source>
        <dbReference type="Proteomes" id="UP001175271"/>
    </source>
</evidence>
<proteinExistence type="predicted"/>
<organism evidence="2 3">
    <name type="scientific">Steinernema hermaphroditum</name>
    <dbReference type="NCBI Taxonomy" id="289476"/>
    <lineage>
        <taxon>Eukaryota</taxon>
        <taxon>Metazoa</taxon>
        <taxon>Ecdysozoa</taxon>
        <taxon>Nematoda</taxon>
        <taxon>Chromadorea</taxon>
        <taxon>Rhabditida</taxon>
        <taxon>Tylenchina</taxon>
        <taxon>Panagrolaimomorpha</taxon>
        <taxon>Strongyloidoidea</taxon>
        <taxon>Steinernematidae</taxon>
        <taxon>Steinernema</taxon>
    </lineage>
</organism>
<protein>
    <recommendedName>
        <fullName evidence="4">Transmembrane protein</fullName>
    </recommendedName>
</protein>
<keyword evidence="3" id="KW-1185">Reference proteome</keyword>
<reference evidence="2" key="1">
    <citation type="submission" date="2023-06" db="EMBL/GenBank/DDBJ databases">
        <title>Genomic analysis of the entomopathogenic nematode Steinernema hermaphroditum.</title>
        <authorList>
            <person name="Schwarz E.M."/>
            <person name="Heppert J.K."/>
            <person name="Baniya A."/>
            <person name="Schwartz H.T."/>
            <person name="Tan C.-H."/>
            <person name="Antoshechkin I."/>
            <person name="Sternberg P.W."/>
            <person name="Goodrich-Blair H."/>
            <person name="Dillman A.R."/>
        </authorList>
    </citation>
    <scope>NUCLEOTIDE SEQUENCE</scope>
    <source>
        <strain evidence="2">PS9179</strain>
        <tissue evidence="2">Whole animal</tissue>
    </source>
</reference>
<evidence type="ECO:0000256" key="1">
    <source>
        <dbReference type="SAM" id="Phobius"/>
    </source>
</evidence>
<feature type="transmembrane region" description="Helical" evidence="1">
    <location>
        <begin position="33"/>
        <end position="52"/>
    </location>
</feature>
<evidence type="ECO:0000313" key="2">
    <source>
        <dbReference type="EMBL" id="KAK0402073.1"/>
    </source>
</evidence>
<dbReference type="AlphaFoldDB" id="A0AA39HC27"/>
<comment type="caution">
    <text evidence="2">The sequence shown here is derived from an EMBL/GenBank/DDBJ whole genome shotgun (WGS) entry which is preliminary data.</text>
</comment>
<feature type="transmembrane region" description="Helical" evidence="1">
    <location>
        <begin position="64"/>
        <end position="80"/>
    </location>
</feature>
<dbReference type="Proteomes" id="UP001175271">
    <property type="component" value="Unassembled WGS sequence"/>
</dbReference>
<evidence type="ECO:0008006" key="4">
    <source>
        <dbReference type="Google" id="ProtNLM"/>
    </source>
</evidence>
<name>A0AA39HC27_9BILA</name>
<keyword evidence="1" id="KW-0812">Transmembrane</keyword>